<dbReference type="InterPro" id="IPR050600">
    <property type="entry name" value="SETD3_SETD6_MTase"/>
</dbReference>
<gene>
    <name evidence="1" type="ORF">DUNSADRAFT_3331</name>
</gene>
<organism evidence="1 2">
    <name type="scientific">Dunaliella salina</name>
    <name type="common">Green alga</name>
    <name type="synonym">Protococcus salinus</name>
    <dbReference type="NCBI Taxonomy" id="3046"/>
    <lineage>
        <taxon>Eukaryota</taxon>
        <taxon>Viridiplantae</taxon>
        <taxon>Chlorophyta</taxon>
        <taxon>core chlorophytes</taxon>
        <taxon>Chlorophyceae</taxon>
        <taxon>CS clade</taxon>
        <taxon>Chlamydomonadales</taxon>
        <taxon>Dunaliellaceae</taxon>
        <taxon>Dunaliella</taxon>
    </lineage>
</organism>
<proteinExistence type="predicted"/>
<dbReference type="SUPFAM" id="SSF82199">
    <property type="entry name" value="SET domain"/>
    <property type="match status" value="1"/>
</dbReference>
<evidence type="ECO:0000313" key="1">
    <source>
        <dbReference type="EMBL" id="KAF5838136.1"/>
    </source>
</evidence>
<dbReference type="Proteomes" id="UP000815325">
    <property type="component" value="Unassembled WGS sequence"/>
</dbReference>
<evidence type="ECO:0008006" key="3">
    <source>
        <dbReference type="Google" id="ProtNLM"/>
    </source>
</evidence>
<dbReference type="InterPro" id="IPR046341">
    <property type="entry name" value="SET_dom_sf"/>
</dbReference>
<dbReference type="CDD" id="cd10527">
    <property type="entry name" value="SET_LSMT"/>
    <property type="match status" value="1"/>
</dbReference>
<comment type="caution">
    <text evidence="1">The sequence shown here is derived from an EMBL/GenBank/DDBJ whole genome shotgun (WGS) entry which is preliminary data.</text>
</comment>
<accession>A0ABQ7GU49</accession>
<reference evidence="1" key="1">
    <citation type="submission" date="2017-08" db="EMBL/GenBank/DDBJ databases">
        <authorList>
            <person name="Polle J.E."/>
            <person name="Barry K."/>
            <person name="Cushman J."/>
            <person name="Schmutz J."/>
            <person name="Tran D."/>
            <person name="Hathwaick L.T."/>
            <person name="Yim W.C."/>
            <person name="Jenkins J."/>
            <person name="Mckie-Krisberg Z.M."/>
            <person name="Prochnik S."/>
            <person name="Lindquist E."/>
            <person name="Dockter R.B."/>
            <person name="Adam C."/>
            <person name="Molina H."/>
            <person name="Bunkerborg J."/>
            <person name="Jin E."/>
            <person name="Buchheim M."/>
            <person name="Magnuson J."/>
        </authorList>
    </citation>
    <scope>NUCLEOTIDE SEQUENCE</scope>
    <source>
        <strain evidence="1">CCAP 19/18</strain>
    </source>
</reference>
<sequence length="254" mass="27945">METLTVWGEREGIETDGLTPVPARRSFVAARDLPAGSTVVRVPQKCLLYAPHPQHDHAPHFRQLLSQGAQDEATGSSGPGDPRHVLCVLLILERARGEESKWAPYLNILPGSHDDPFWWQEDQVQLLRGTRLGRAVNPENSGISSIMRLVQHLESLITHGRPPGSPPSVLASYRGGWALTVEAARWARSVVWSRAFTVPHVEGSPPNTVALVPVLDMIDHDPHVEVIWHTGVDGCSDFQFVSLTPFAKVCSSME</sequence>
<dbReference type="PANTHER" id="PTHR13271">
    <property type="entry name" value="UNCHARACTERIZED PUTATIVE METHYLTRANSFERASE"/>
    <property type="match status" value="1"/>
</dbReference>
<dbReference type="Gene3D" id="3.90.1410.10">
    <property type="entry name" value="set domain protein methyltransferase, domain 1"/>
    <property type="match status" value="1"/>
</dbReference>
<protein>
    <recommendedName>
        <fullName evidence="3">SET domain-containing protein</fullName>
    </recommendedName>
</protein>
<name>A0ABQ7GU49_DUNSA</name>
<keyword evidence="2" id="KW-1185">Reference proteome</keyword>
<dbReference type="EMBL" id="MU069589">
    <property type="protein sequence ID" value="KAF5838136.1"/>
    <property type="molecule type" value="Genomic_DNA"/>
</dbReference>
<evidence type="ECO:0000313" key="2">
    <source>
        <dbReference type="Proteomes" id="UP000815325"/>
    </source>
</evidence>